<dbReference type="EMBL" id="MFBT01000002">
    <property type="protein sequence ID" value="OGE00307.1"/>
    <property type="molecule type" value="Genomic_DNA"/>
</dbReference>
<comment type="caution">
    <text evidence="1">The sequence shown here is derived from an EMBL/GenBank/DDBJ whole genome shotgun (WGS) entry which is preliminary data.</text>
</comment>
<evidence type="ECO:0000313" key="2">
    <source>
        <dbReference type="Proteomes" id="UP000177039"/>
    </source>
</evidence>
<dbReference type="Pfam" id="PF09055">
    <property type="entry name" value="Sod_Ni"/>
    <property type="match status" value="1"/>
</dbReference>
<sequence>MNILRFIDRIFKPDAVFAHCDVPCGIYDPHEAQMAAHTIIRMTKMISEVKASSANPEFDERKKIISQISRLTNVKEEHAELLKQQVRVIWGDYFKPEHLAKYKDLHDLVFEIMKQASRVRQEVNSEEAEALLVSVQKFAEIFWQTKGRETTRVKSGYPTEGELVLPK</sequence>
<accession>A0A1F5H818</accession>
<dbReference type="NCBIfam" id="TIGR02753">
    <property type="entry name" value="sodN"/>
    <property type="match status" value="1"/>
</dbReference>
<dbReference type="SUPFAM" id="SSF109770">
    <property type="entry name" value="Nickel-containing superoxide dismutase, NiSOD"/>
    <property type="match status" value="1"/>
</dbReference>
<dbReference type="GO" id="GO:0016151">
    <property type="term" value="F:nickel cation binding"/>
    <property type="evidence" value="ECO:0007669"/>
    <property type="project" value="InterPro"/>
</dbReference>
<evidence type="ECO:0000313" key="1">
    <source>
        <dbReference type="EMBL" id="OGE00307.1"/>
    </source>
</evidence>
<dbReference type="Proteomes" id="UP000177039">
    <property type="component" value="Unassembled WGS sequence"/>
</dbReference>
<dbReference type="GO" id="GO:0004784">
    <property type="term" value="F:superoxide dismutase activity"/>
    <property type="evidence" value="ECO:0007669"/>
    <property type="project" value="InterPro"/>
</dbReference>
<proteinExistence type="predicted"/>
<protein>
    <submittedName>
        <fullName evidence="1">Superoxide dismutase, Ni</fullName>
    </submittedName>
</protein>
<dbReference type="InterPro" id="IPR014123">
    <property type="entry name" value="Superoxide_dismutase_Ni-type"/>
</dbReference>
<reference evidence="1 2" key="1">
    <citation type="journal article" date="2016" name="Nat. Commun.">
        <title>Thousands of microbial genomes shed light on interconnected biogeochemical processes in an aquifer system.</title>
        <authorList>
            <person name="Anantharaman K."/>
            <person name="Brown C.T."/>
            <person name="Hug L.A."/>
            <person name="Sharon I."/>
            <person name="Castelle C.J."/>
            <person name="Probst A.J."/>
            <person name="Thomas B.C."/>
            <person name="Singh A."/>
            <person name="Wilkins M.J."/>
            <person name="Karaoz U."/>
            <person name="Brodie E.L."/>
            <person name="Williams K.H."/>
            <person name="Hubbard S.S."/>
            <person name="Banfield J.F."/>
        </authorList>
    </citation>
    <scope>NUCLEOTIDE SEQUENCE [LARGE SCALE GENOMIC DNA]</scope>
</reference>
<dbReference type="Gene3D" id="1.20.120.400">
    <property type="entry name" value="Nickel-containing superoxide dismutase"/>
    <property type="match status" value="1"/>
</dbReference>
<dbReference type="InterPro" id="IPR036502">
    <property type="entry name" value="NiSOD_sf"/>
</dbReference>
<name>A0A1F5H818_9BACT</name>
<gene>
    <name evidence="1" type="ORF">A3B54_03560</name>
</gene>
<organism evidence="1 2">
    <name type="scientific">Candidatus Curtissbacteria bacterium RIFCSPLOWO2_01_FULL_42_50</name>
    <dbReference type="NCBI Taxonomy" id="1797730"/>
    <lineage>
        <taxon>Bacteria</taxon>
        <taxon>Candidatus Curtissiibacteriota</taxon>
    </lineage>
</organism>
<dbReference type="AlphaFoldDB" id="A0A1F5H818"/>